<gene>
    <name evidence="1" type="ORF">MAM1_0010d01106</name>
</gene>
<proteinExistence type="predicted"/>
<dbReference type="SUPFAM" id="SSF54529">
    <property type="entry name" value="Mitochondrial glycoprotein MAM33-like"/>
    <property type="match status" value="1"/>
</dbReference>
<dbReference type="PANTHER" id="PTHR10826">
    <property type="entry name" value="COMPLEMENT COMPONENT 1"/>
    <property type="match status" value="1"/>
</dbReference>
<evidence type="ECO:0000313" key="2">
    <source>
        <dbReference type="Proteomes" id="UP000053815"/>
    </source>
</evidence>
<evidence type="ECO:0000313" key="1">
    <source>
        <dbReference type="EMBL" id="GAN01672.1"/>
    </source>
</evidence>
<dbReference type="GO" id="GO:0042256">
    <property type="term" value="P:cytosolic ribosome assembly"/>
    <property type="evidence" value="ECO:0007669"/>
    <property type="project" value="TreeGrafter"/>
</dbReference>
<reference evidence="1" key="1">
    <citation type="submission" date="2014-09" db="EMBL/GenBank/DDBJ databases">
        <title>Draft genome sequence of an oleaginous Mucoromycotina fungus Mucor ambiguus NBRC6742.</title>
        <authorList>
            <person name="Takeda I."/>
            <person name="Yamane N."/>
            <person name="Morita T."/>
            <person name="Tamano K."/>
            <person name="Machida M."/>
            <person name="Baker S."/>
            <person name="Koike H."/>
        </authorList>
    </citation>
    <scope>NUCLEOTIDE SEQUENCE</scope>
    <source>
        <strain evidence="1">NBRC 6742</strain>
    </source>
</reference>
<dbReference type="STRING" id="91626.A0A0C9MF38"/>
<dbReference type="Gene3D" id="3.10.280.10">
    <property type="entry name" value="Mitochondrial glycoprotein"/>
    <property type="match status" value="1"/>
</dbReference>
<dbReference type="EMBL" id="DF836299">
    <property type="protein sequence ID" value="GAN01672.1"/>
    <property type="molecule type" value="Genomic_DNA"/>
</dbReference>
<sequence length="298" mass="33944">MSSFRFLVRPLFNTVKSQPFALIAYKNAFIRPAMKKTFLQPATLVTANSKRAFSVAVPRLSSGDVDPDLVHLLDEELQFETTETEAPAFIKEFLDTNLFQIEDKVGHDKVTLTRTFGNEKINVIFSISDINNTVEEFTEEELQDGQEIIEKDTTDIADEKKATAGEEEVTAIKDQDLDNASFPVRATVIIEKQDKGSLVLNTVAQDGYLHIDAVRYFKQGQIQPHDMTTVDIGEQRQDLYMGPVFDELEEQIQTTFSRYLEERGIDTALATFLPDYVDYKEQKEYVNWLKDVNDFVSA</sequence>
<dbReference type="PANTHER" id="PTHR10826:SF1">
    <property type="entry name" value="COMPLEMENT COMPONENT 1 Q SUBCOMPONENT-BINDING PROTEIN, MITOCHONDRIAL"/>
    <property type="match status" value="1"/>
</dbReference>
<dbReference type="InterPro" id="IPR036561">
    <property type="entry name" value="MAM33_sf"/>
</dbReference>
<protein>
    <submittedName>
        <fullName evidence="1">Mitochondrial acidic protein MAM33</fullName>
    </submittedName>
</protein>
<dbReference type="GO" id="GO:0005759">
    <property type="term" value="C:mitochondrial matrix"/>
    <property type="evidence" value="ECO:0007669"/>
    <property type="project" value="InterPro"/>
</dbReference>
<organism evidence="1">
    <name type="scientific">Mucor ambiguus</name>
    <dbReference type="NCBI Taxonomy" id="91626"/>
    <lineage>
        <taxon>Eukaryota</taxon>
        <taxon>Fungi</taxon>
        <taxon>Fungi incertae sedis</taxon>
        <taxon>Mucoromycota</taxon>
        <taxon>Mucoromycotina</taxon>
        <taxon>Mucoromycetes</taxon>
        <taxon>Mucorales</taxon>
        <taxon>Mucorineae</taxon>
        <taxon>Mucoraceae</taxon>
        <taxon>Mucor</taxon>
    </lineage>
</organism>
<dbReference type="AlphaFoldDB" id="A0A0C9MF38"/>
<accession>A0A0C9MF38</accession>
<dbReference type="InterPro" id="IPR003428">
    <property type="entry name" value="MAM33"/>
</dbReference>
<dbReference type="Pfam" id="PF02330">
    <property type="entry name" value="MAM33"/>
    <property type="match status" value="1"/>
</dbReference>
<dbReference type="Proteomes" id="UP000053815">
    <property type="component" value="Unassembled WGS sequence"/>
</dbReference>
<name>A0A0C9MF38_9FUNG</name>
<dbReference type="OrthoDB" id="278212at2759"/>
<keyword evidence="2" id="KW-1185">Reference proteome</keyword>